<dbReference type="InterPro" id="IPR043132">
    <property type="entry name" value="BCAT-like_C"/>
</dbReference>
<dbReference type="STRING" id="1076596.A0U91_14305"/>
<evidence type="ECO:0000256" key="11">
    <source>
        <dbReference type="ARBA" id="ARBA00048212"/>
    </source>
</evidence>
<dbReference type="InterPro" id="IPR043131">
    <property type="entry name" value="BCAT-like_N"/>
</dbReference>
<keyword evidence="9" id="KW-0663">Pyridoxal phosphate</keyword>
<dbReference type="GO" id="GO:0009082">
    <property type="term" value="P:branched-chain amino acid biosynthetic process"/>
    <property type="evidence" value="ECO:0007669"/>
    <property type="project" value="UniProtKB-KW"/>
</dbReference>
<dbReference type="GO" id="GO:0004084">
    <property type="term" value="F:branched-chain-amino-acid transaminase activity"/>
    <property type="evidence" value="ECO:0007669"/>
    <property type="project" value="UniProtKB-EC"/>
</dbReference>
<comment type="pathway">
    <text evidence="5">Amino-acid biosynthesis; L-leucine biosynthesis; L-leucine from 3-methyl-2-oxobutanoate: step 4/4.</text>
</comment>
<evidence type="ECO:0000256" key="2">
    <source>
        <dbReference type="ARBA" id="ARBA00003109"/>
    </source>
</evidence>
<dbReference type="AlphaFoldDB" id="A0A1U9LHB6"/>
<dbReference type="Proteomes" id="UP000189055">
    <property type="component" value="Chromosome"/>
</dbReference>
<dbReference type="KEGG" id="aper:A0U91_14305"/>
<proteinExistence type="inferred from homology"/>
<dbReference type="Gene3D" id="3.30.470.10">
    <property type="match status" value="1"/>
</dbReference>
<evidence type="ECO:0000256" key="12">
    <source>
        <dbReference type="ARBA" id="ARBA00048798"/>
    </source>
</evidence>
<dbReference type="InterPro" id="IPR001544">
    <property type="entry name" value="Aminotrans_IV"/>
</dbReference>
<evidence type="ECO:0000256" key="8">
    <source>
        <dbReference type="ARBA" id="ARBA00014472"/>
    </source>
</evidence>
<protein>
    <recommendedName>
        <fullName evidence="8">Probable branched-chain-amino-acid aminotransferase</fullName>
        <ecNumber evidence="7">2.6.1.42</ecNumber>
    </recommendedName>
</protein>
<dbReference type="Pfam" id="PF01063">
    <property type="entry name" value="Aminotran_4"/>
    <property type="match status" value="1"/>
</dbReference>
<dbReference type="GO" id="GO:0005829">
    <property type="term" value="C:cytosol"/>
    <property type="evidence" value="ECO:0007669"/>
    <property type="project" value="TreeGrafter"/>
</dbReference>
<dbReference type="InterPro" id="IPR036038">
    <property type="entry name" value="Aminotransferase-like"/>
</dbReference>
<accession>A0A1U9LHB6</accession>
<evidence type="ECO:0000256" key="3">
    <source>
        <dbReference type="ARBA" id="ARBA00004824"/>
    </source>
</evidence>
<dbReference type="GO" id="GO:0008652">
    <property type="term" value="P:amino acid biosynthetic process"/>
    <property type="evidence" value="ECO:0007669"/>
    <property type="project" value="UniProtKB-ARBA"/>
</dbReference>
<comment type="similarity">
    <text evidence="6">Belongs to the class-IV pyridoxal-phosphate-dependent aminotransferase family.</text>
</comment>
<evidence type="ECO:0000256" key="9">
    <source>
        <dbReference type="ARBA" id="ARBA00022898"/>
    </source>
</evidence>
<dbReference type="Gene3D" id="3.20.10.10">
    <property type="entry name" value="D-amino Acid Aminotransferase, subunit A, domain 2"/>
    <property type="match status" value="1"/>
</dbReference>
<dbReference type="EC" id="2.6.1.42" evidence="7"/>
<evidence type="ECO:0000256" key="10">
    <source>
        <dbReference type="ARBA" id="ARBA00023304"/>
    </source>
</evidence>
<gene>
    <name evidence="14" type="ORF">A0U91_14305</name>
</gene>
<dbReference type="InterPro" id="IPR050571">
    <property type="entry name" value="Class-IV_PLP-Dep_Aminotrnsfr"/>
</dbReference>
<keyword evidence="10" id="KW-0028">Amino-acid biosynthesis</keyword>
<evidence type="ECO:0000313" key="15">
    <source>
        <dbReference type="Proteomes" id="UP000189055"/>
    </source>
</evidence>
<evidence type="ECO:0000256" key="6">
    <source>
        <dbReference type="ARBA" id="ARBA00009320"/>
    </source>
</evidence>
<dbReference type="RefSeq" id="WP_077931528.1">
    <property type="nucleotide sequence ID" value="NZ_CP014687.1"/>
</dbReference>
<evidence type="ECO:0000256" key="13">
    <source>
        <dbReference type="ARBA" id="ARBA00049229"/>
    </source>
</evidence>
<evidence type="ECO:0000256" key="7">
    <source>
        <dbReference type="ARBA" id="ARBA00013053"/>
    </source>
</evidence>
<evidence type="ECO:0000256" key="4">
    <source>
        <dbReference type="ARBA" id="ARBA00004931"/>
    </source>
</evidence>
<comment type="function">
    <text evidence="2">Acts on leucine, isoleucine and valine.</text>
</comment>
<evidence type="ECO:0000313" key="14">
    <source>
        <dbReference type="EMBL" id="AQT05802.1"/>
    </source>
</evidence>
<name>A0A1U9LHB6_9PROT</name>
<reference evidence="14 15" key="1">
    <citation type="submission" date="2016-03" db="EMBL/GenBank/DDBJ databases">
        <title>Acetic acid bacteria sequencing.</title>
        <authorList>
            <person name="Brandt J."/>
            <person name="Jakob F."/>
            <person name="Vogel R.F."/>
        </authorList>
    </citation>
    <scope>NUCLEOTIDE SEQUENCE [LARGE SCALE GENOMIC DNA]</scope>
    <source>
        <strain evidence="14 15">TMW2.1084</strain>
    </source>
</reference>
<dbReference type="SUPFAM" id="SSF56752">
    <property type="entry name" value="D-aminoacid aminotransferase-like PLP-dependent enzymes"/>
    <property type="match status" value="1"/>
</dbReference>
<keyword evidence="10" id="KW-0100">Branched-chain amino acid biosynthesis</keyword>
<comment type="pathway">
    <text evidence="3">Amino-acid biosynthesis; L-isoleucine biosynthesis; L-isoleucine from 2-oxobutanoate: step 4/4.</text>
</comment>
<sequence length="280" mass="31435">MTVVFLNGRFINEDEAMISPFDRGFTFGEGVYEVCISVAGKIIDLEEHLARLDRSLNAAGITLPPERSLMPGLMHDLLERNGIKNGFIYIQVTPGKTVRNFIASPTERSTLLMSTGPTPLEESNAYKHGMRVQVIPDIRWGRRDIKTTMLMPQVMAKRAALDTGFDDVIFYDDLGITEGSSSNVFMVKNEGELVTRPVSHQILSGCTRNTVIELTEQNGMTVTERPITRDDLLQAKEIFLTSSTYLVVPVVELEIEGKSKAYSCEETKKIQNIYMEYLNK</sequence>
<dbReference type="FunFam" id="3.20.10.10:FF:000002">
    <property type="entry name" value="D-alanine aminotransferase"/>
    <property type="match status" value="1"/>
</dbReference>
<evidence type="ECO:0000256" key="1">
    <source>
        <dbReference type="ARBA" id="ARBA00001933"/>
    </source>
</evidence>
<comment type="catalytic activity">
    <reaction evidence="13">
        <text>L-leucine + 2-oxoglutarate = 4-methyl-2-oxopentanoate + L-glutamate</text>
        <dbReference type="Rhea" id="RHEA:18321"/>
        <dbReference type="ChEBI" id="CHEBI:16810"/>
        <dbReference type="ChEBI" id="CHEBI:17865"/>
        <dbReference type="ChEBI" id="CHEBI:29985"/>
        <dbReference type="ChEBI" id="CHEBI:57427"/>
        <dbReference type="EC" id="2.6.1.42"/>
    </reaction>
</comment>
<dbReference type="EMBL" id="CP014687">
    <property type="protein sequence ID" value="AQT05802.1"/>
    <property type="molecule type" value="Genomic_DNA"/>
</dbReference>
<evidence type="ECO:0000256" key="5">
    <source>
        <dbReference type="ARBA" id="ARBA00005072"/>
    </source>
</evidence>
<comment type="catalytic activity">
    <reaction evidence="12">
        <text>L-isoleucine + 2-oxoglutarate = (S)-3-methyl-2-oxopentanoate + L-glutamate</text>
        <dbReference type="Rhea" id="RHEA:24801"/>
        <dbReference type="ChEBI" id="CHEBI:16810"/>
        <dbReference type="ChEBI" id="CHEBI:29985"/>
        <dbReference type="ChEBI" id="CHEBI:35146"/>
        <dbReference type="ChEBI" id="CHEBI:58045"/>
        <dbReference type="EC" id="2.6.1.42"/>
    </reaction>
</comment>
<organism evidence="14 15">
    <name type="scientific">Acetobacter persici</name>
    <dbReference type="NCBI Taxonomy" id="1076596"/>
    <lineage>
        <taxon>Bacteria</taxon>
        <taxon>Pseudomonadati</taxon>
        <taxon>Pseudomonadota</taxon>
        <taxon>Alphaproteobacteria</taxon>
        <taxon>Acetobacterales</taxon>
        <taxon>Acetobacteraceae</taxon>
        <taxon>Acetobacter</taxon>
    </lineage>
</organism>
<comment type="cofactor">
    <cofactor evidence="1">
        <name>pyridoxal 5'-phosphate</name>
        <dbReference type="ChEBI" id="CHEBI:597326"/>
    </cofactor>
</comment>
<comment type="catalytic activity">
    <reaction evidence="11">
        <text>L-valine + 2-oxoglutarate = 3-methyl-2-oxobutanoate + L-glutamate</text>
        <dbReference type="Rhea" id="RHEA:24813"/>
        <dbReference type="ChEBI" id="CHEBI:11851"/>
        <dbReference type="ChEBI" id="CHEBI:16810"/>
        <dbReference type="ChEBI" id="CHEBI:29985"/>
        <dbReference type="ChEBI" id="CHEBI:57762"/>
        <dbReference type="EC" id="2.6.1.42"/>
    </reaction>
</comment>
<dbReference type="PANTHER" id="PTHR42743:SF11">
    <property type="entry name" value="AMINODEOXYCHORISMATE LYASE"/>
    <property type="match status" value="1"/>
</dbReference>
<dbReference type="PANTHER" id="PTHR42743">
    <property type="entry name" value="AMINO-ACID AMINOTRANSFERASE"/>
    <property type="match status" value="1"/>
</dbReference>
<comment type="pathway">
    <text evidence="4">Amino-acid biosynthesis; L-valine biosynthesis; L-valine from pyruvate: step 4/4.</text>
</comment>